<proteinExistence type="predicted"/>
<dbReference type="EMBL" id="RJVU01061862">
    <property type="protein sequence ID" value="ROJ30611.1"/>
    <property type="molecule type" value="Genomic_DNA"/>
</dbReference>
<evidence type="ECO:0000313" key="2">
    <source>
        <dbReference type="Proteomes" id="UP000281406"/>
    </source>
</evidence>
<protein>
    <submittedName>
        <fullName evidence="1">Uncharacterized protein</fullName>
    </submittedName>
</protein>
<comment type="caution">
    <text evidence="1">The sequence shown here is derived from an EMBL/GenBank/DDBJ whole genome shotgun (WGS) entry which is preliminary data.</text>
</comment>
<dbReference type="Proteomes" id="UP000281406">
    <property type="component" value="Unassembled WGS sequence"/>
</dbReference>
<name>A0A3N0XTF8_ANAGA</name>
<sequence length="104" mass="12285">MRPVAFSLRLQSVFKFHVNCALGAAIHKVVKEKLHKQNRLERMRATATMEAFIDERLCEERQRESEYLWEYVCFKVFAIWVHMLRAGTKGQEKEGRGEVTQNNE</sequence>
<gene>
    <name evidence="1" type="ORF">DPX16_3859</name>
</gene>
<organism evidence="1 2">
    <name type="scientific">Anabarilius grahami</name>
    <name type="common">Kanglang fish</name>
    <name type="synonym">Barilius grahami</name>
    <dbReference type="NCBI Taxonomy" id="495550"/>
    <lineage>
        <taxon>Eukaryota</taxon>
        <taxon>Metazoa</taxon>
        <taxon>Chordata</taxon>
        <taxon>Craniata</taxon>
        <taxon>Vertebrata</taxon>
        <taxon>Euteleostomi</taxon>
        <taxon>Actinopterygii</taxon>
        <taxon>Neopterygii</taxon>
        <taxon>Teleostei</taxon>
        <taxon>Ostariophysi</taxon>
        <taxon>Cypriniformes</taxon>
        <taxon>Xenocyprididae</taxon>
        <taxon>Xenocypridinae</taxon>
        <taxon>Xenocypridinae incertae sedis</taxon>
        <taxon>Anabarilius</taxon>
    </lineage>
</organism>
<evidence type="ECO:0000313" key="1">
    <source>
        <dbReference type="EMBL" id="ROJ30611.1"/>
    </source>
</evidence>
<dbReference type="AlphaFoldDB" id="A0A3N0XTF8"/>
<keyword evidence="2" id="KW-1185">Reference proteome</keyword>
<accession>A0A3N0XTF8</accession>
<reference evidence="1 2" key="1">
    <citation type="submission" date="2018-10" db="EMBL/GenBank/DDBJ databases">
        <title>Genome assembly for a Yunnan-Guizhou Plateau 3E fish, Anabarilius grahami (Regan), and its evolutionary and genetic applications.</title>
        <authorList>
            <person name="Jiang W."/>
        </authorList>
    </citation>
    <scope>NUCLEOTIDE SEQUENCE [LARGE SCALE GENOMIC DNA]</scope>
    <source>
        <strain evidence="1">AG-KIZ</strain>
        <tissue evidence="1">Muscle</tissue>
    </source>
</reference>